<dbReference type="InterPro" id="IPR050351">
    <property type="entry name" value="BphY/WalK/GraS-like"/>
</dbReference>
<keyword evidence="5" id="KW-0808">Transferase</keyword>
<keyword evidence="7 13" id="KW-0418">Kinase</keyword>
<protein>
    <recommendedName>
        <fullName evidence="3">histidine kinase</fullName>
        <ecNumber evidence="3">2.7.13.3</ecNumber>
    </recommendedName>
</protein>
<dbReference type="GO" id="GO:0005886">
    <property type="term" value="C:plasma membrane"/>
    <property type="evidence" value="ECO:0007669"/>
    <property type="project" value="UniProtKB-SubCell"/>
</dbReference>
<dbReference type="Pfam" id="PF02518">
    <property type="entry name" value="HATPase_c"/>
    <property type="match status" value="1"/>
</dbReference>
<keyword evidence="4" id="KW-1003">Cell membrane</keyword>
<sequence>MEKTIRNIKRRVSCLCRYLPWLFLLLGVDAMAALLLWISEAEAFEVLLPMILLGTVLLFTGTAVVLGNRELRREEAFQAFLDNPDLIKEEDLLRIVSKPERESVRLLGTVLREKDLACSRAKADAEDYEEYVEAWAHETKTPLSLLTMVLDNQREEIPAPVAFKLEYIRSRLQEHISQILYYARLKSGRKDYFFEYADLKECIEEVLEDYDLLLTEKNFQVSLQVPSILVFTDRRGVRFLIGQIVSNAVKYCRDLSEASENPGKRTGKKQPKLKITLESGETKDILYIRDNGIGVKGCDMPYIFEKGFTGDSTDPEKKATGMGLYLSKKMANDLNLGLEAWSERGKGFEMKISFPRVESVSSFN</sequence>
<dbReference type="Gene3D" id="3.30.565.10">
    <property type="entry name" value="Histidine kinase-like ATPase, C-terminal domain"/>
    <property type="match status" value="1"/>
</dbReference>
<organism evidence="13 14">
    <name type="scientific">Candidatus Blautia stercoripullorum</name>
    <dbReference type="NCBI Taxonomy" id="2838502"/>
    <lineage>
        <taxon>Bacteria</taxon>
        <taxon>Bacillati</taxon>
        <taxon>Bacillota</taxon>
        <taxon>Clostridia</taxon>
        <taxon>Lachnospirales</taxon>
        <taxon>Lachnospiraceae</taxon>
        <taxon>Blautia</taxon>
    </lineage>
</organism>
<evidence type="ECO:0000256" key="10">
    <source>
        <dbReference type="ARBA" id="ARBA00023136"/>
    </source>
</evidence>
<feature type="transmembrane region" description="Helical" evidence="11">
    <location>
        <begin position="46"/>
        <end position="66"/>
    </location>
</feature>
<reference evidence="13" key="1">
    <citation type="journal article" date="2021" name="PeerJ">
        <title>Extensive microbial diversity within the chicken gut microbiome revealed by metagenomics and culture.</title>
        <authorList>
            <person name="Gilroy R."/>
            <person name="Ravi A."/>
            <person name="Getino M."/>
            <person name="Pursley I."/>
            <person name="Horton D.L."/>
            <person name="Alikhan N.F."/>
            <person name="Baker D."/>
            <person name="Gharbi K."/>
            <person name="Hall N."/>
            <person name="Watson M."/>
            <person name="Adriaenssens E.M."/>
            <person name="Foster-Nyarko E."/>
            <person name="Jarju S."/>
            <person name="Secka A."/>
            <person name="Antonio M."/>
            <person name="Oren A."/>
            <person name="Chaudhuri R.R."/>
            <person name="La Ragione R."/>
            <person name="Hildebrand F."/>
            <person name="Pallen M.J."/>
        </authorList>
    </citation>
    <scope>NUCLEOTIDE SEQUENCE</scope>
    <source>
        <strain evidence="13">ChiW19-6364</strain>
    </source>
</reference>
<dbReference type="PROSITE" id="PS50109">
    <property type="entry name" value="HIS_KIN"/>
    <property type="match status" value="1"/>
</dbReference>
<feature type="transmembrane region" description="Helical" evidence="11">
    <location>
        <begin position="21"/>
        <end position="40"/>
    </location>
</feature>
<dbReference type="InterPro" id="IPR003594">
    <property type="entry name" value="HATPase_dom"/>
</dbReference>
<comment type="catalytic activity">
    <reaction evidence="1">
        <text>ATP + protein L-histidine = ADP + protein N-phospho-L-histidine.</text>
        <dbReference type="EC" id="2.7.13.3"/>
    </reaction>
</comment>
<gene>
    <name evidence="13" type="ORF">H9913_09380</name>
</gene>
<reference evidence="13" key="2">
    <citation type="submission" date="2021-04" db="EMBL/GenBank/DDBJ databases">
        <authorList>
            <person name="Gilroy R."/>
        </authorList>
    </citation>
    <scope>NUCLEOTIDE SEQUENCE</scope>
    <source>
        <strain evidence="13">ChiW19-6364</strain>
    </source>
</reference>
<evidence type="ECO:0000256" key="6">
    <source>
        <dbReference type="ARBA" id="ARBA00022692"/>
    </source>
</evidence>
<evidence type="ECO:0000259" key="12">
    <source>
        <dbReference type="PROSITE" id="PS50109"/>
    </source>
</evidence>
<dbReference type="InterPro" id="IPR005467">
    <property type="entry name" value="His_kinase_dom"/>
</dbReference>
<dbReference type="GO" id="GO:0004721">
    <property type="term" value="F:phosphoprotein phosphatase activity"/>
    <property type="evidence" value="ECO:0007669"/>
    <property type="project" value="TreeGrafter"/>
</dbReference>
<dbReference type="EMBL" id="DWUX01000170">
    <property type="protein sequence ID" value="HJD40229.1"/>
    <property type="molecule type" value="Genomic_DNA"/>
</dbReference>
<keyword evidence="6 11" id="KW-0812">Transmembrane</keyword>
<dbReference type="Proteomes" id="UP000823850">
    <property type="component" value="Unassembled WGS sequence"/>
</dbReference>
<keyword evidence="9" id="KW-0902">Two-component regulatory system</keyword>
<evidence type="ECO:0000256" key="8">
    <source>
        <dbReference type="ARBA" id="ARBA00022989"/>
    </source>
</evidence>
<comment type="subcellular location">
    <subcellularLocation>
        <location evidence="2">Cell membrane</location>
        <topology evidence="2">Multi-pass membrane protein</topology>
    </subcellularLocation>
</comment>
<name>A0A9D2RA82_9FIRM</name>
<evidence type="ECO:0000313" key="13">
    <source>
        <dbReference type="EMBL" id="HJD40229.1"/>
    </source>
</evidence>
<evidence type="ECO:0000256" key="4">
    <source>
        <dbReference type="ARBA" id="ARBA00022475"/>
    </source>
</evidence>
<keyword evidence="10 11" id="KW-0472">Membrane</keyword>
<accession>A0A9D2RA82</accession>
<dbReference type="PANTHER" id="PTHR45453:SF2">
    <property type="entry name" value="HISTIDINE KINASE"/>
    <property type="match status" value="1"/>
</dbReference>
<dbReference type="InterPro" id="IPR036890">
    <property type="entry name" value="HATPase_C_sf"/>
</dbReference>
<dbReference type="SUPFAM" id="SSF55874">
    <property type="entry name" value="ATPase domain of HSP90 chaperone/DNA topoisomerase II/histidine kinase"/>
    <property type="match status" value="1"/>
</dbReference>
<dbReference type="GO" id="GO:0000155">
    <property type="term" value="F:phosphorelay sensor kinase activity"/>
    <property type="evidence" value="ECO:0007669"/>
    <property type="project" value="TreeGrafter"/>
</dbReference>
<evidence type="ECO:0000256" key="3">
    <source>
        <dbReference type="ARBA" id="ARBA00012438"/>
    </source>
</evidence>
<dbReference type="EC" id="2.7.13.3" evidence="3"/>
<evidence type="ECO:0000256" key="2">
    <source>
        <dbReference type="ARBA" id="ARBA00004651"/>
    </source>
</evidence>
<evidence type="ECO:0000256" key="1">
    <source>
        <dbReference type="ARBA" id="ARBA00000085"/>
    </source>
</evidence>
<keyword evidence="8 11" id="KW-1133">Transmembrane helix</keyword>
<dbReference type="PANTHER" id="PTHR45453">
    <property type="entry name" value="PHOSPHATE REGULON SENSOR PROTEIN PHOR"/>
    <property type="match status" value="1"/>
</dbReference>
<evidence type="ECO:0000313" key="14">
    <source>
        <dbReference type="Proteomes" id="UP000823850"/>
    </source>
</evidence>
<comment type="caution">
    <text evidence="13">The sequence shown here is derived from an EMBL/GenBank/DDBJ whole genome shotgun (WGS) entry which is preliminary data.</text>
</comment>
<feature type="domain" description="Histidine kinase" evidence="12">
    <location>
        <begin position="134"/>
        <end position="358"/>
    </location>
</feature>
<proteinExistence type="predicted"/>
<dbReference type="GO" id="GO:0016036">
    <property type="term" value="P:cellular response to phosphate starvation"/>
    <property type="evidence" value="ECO:0007669"/>
    <property type="project" value="TreeGrafter"/>
</dbReference>
<evidence type="ECO:0000256" key="11">
    <source>
        <dbReference type="SAM" id="Phobius"/>
    </source>
</evidence>
<evidence type="ECO:0000256" key="9">
    <source>
        <dbReference type="ARBA" id="ARBA00023012"/>
    </source>
</evidence>
<dbReference type="SMART" id="SM00387">
    <property type="entry name" value="HATPase_c"/>
    <property type="match status" value="1"/>
</dbReference>
<evidence type="ECO:0000256" key="5">
    <source>
        <dbReference type="ARBA" id="ARBA00022679"/>
    </source>
</evidence>
<evidence type="ECO:0000256" key="7">
    <source>
        <dbReference type="ARBA" id="ARBA00022777"/>
    </source>
</evidence>
<dbReference type="AlphaFoldDB" id="A0A9D2RA82"/>